<keyword evidence="2" id="KW-1185">Reference proteome</keyword>
<dbReference type="Proteomes" id="UP001311915">
    <property type="component" value="Unassembled WGS sequence"/>
</dbReference>
<gene>
    <name evidence="1" type="ORF">R3W88_001127</name>
</gene>
<dbReference type="AlphaFoldDB" id="A0AAV9MK83"/>
<comment type="caution">
    <text evidence="1">The sequence shown here is derived from an EMBL/GenBank/DDBJ whole genome shotgun (WGS) entry which is preliminary data.</text>
</comment>
<protein>
    <submittedName>
        <fullName evidence="1">Uncharacterized protein</fullName>
    </submittedName>
</protein>
<proteinExistence type="predicted"/>
<dbReference type="EMBL" id="JAWPEI010000001">
    <property type="protein sequence ID" value="KAK4737430.1"/>
    <property type="molecule type" value="Genomic_DNA"/>
</dbReference>
<evidence type="ECO:0000313" key="1">
    <source>
        <dbReference type="EMBL" id="KAK4737430.1"/>
    </source>
</evidence>
<accession>A0AAV9MK83</accession>
<organism evidence="1 2">
    <name type="scientific">Solanum pinnatisectum</name>
    <name type="common">tansyleaf nightshade</name>
    <dbReference type="NCBI Taxonomy" id="50273"/>
    <lineage>
        <taxon>Eukaryota</taxon>
        <taxon>Viridiplantae</taxon>
        <taxon>Streptophyta</taxon>
        <taxon>Embryophyta</taxon>
        <taxon>Tracheophyta</taxon>
        <taxon>Spermatophyta</taxon>
        <taxon>Magnoliopsida</taxon>
        <taxon>eudicotyledons</taxon>
        <taxon>Gunneridae</taxon>
        <taxon>Pentapetalae</taxon>
        <taxon>asterids</taxon>
        <taxon>lamiids</taxon>
        <taxon>Solanales</taxon>
        <taxon>Solanaceae</taxon>
        <taxon>Solanoideae</taxon>
        <taxon>Solaneae</taxon>
        <taxon>Solanum</taxon>
    </lineage>
</organism>
<reference evidence="1 2" key="1">
    <citation type="submission" date="2023-10" db="EMBL/GenBank/DDBJ databases">
        <title>Genome-Wide Identification Analysis in wild type Solanum Pinnatisectum Reveals Some Genes Defensing Phytophthora Infestans.</title>
        <authorList>
            <person name="Sun C."/>
        </authorList>
    </citation>
    <scope>NUCLEOTIDE SEQUENCE [LARGE SCALE GENOMIC DNA]</scope>
    <source>
        <strain evidence="1">LQN</strain>
        <tissue evidence="1">Leaf</tissue>
    </source>
</reference>
<name>A0AAV9MK83_9SOLN</name>
<sequence length="70" mass="7825">MSDMFPCGSWPYHSVPNGQQGFDIAAQVRLCCAFPLDFLYQGVHNTSLNKTKQAVKIHIFTIILTDKLAP</sequence>
<evidence type="ECO:0000313" key="2">
    <source>
        <dbReference type="Proteomes" id="UP001311915"/>
    </source>
</evidence>